<evidence type="ECO:0000313" key="9">
    <source>
        <dbReference type="EMBL" id="EPX73802.1"/>
    </source>
</evidence>
<feature type="active site" description="Proton donor" evidence="5">
    <location>
        <position position="363"/>
    </location>
</feature>
<keyword evidence="8" id="KW-0732">Signal</keyword>
<dbReference type="RefSeq" id="XP_013016964.1">
    <property type="nucleotide sequence ID" value="XM_013161510.1"/>
</dbReference>
<dbReference type="Proteomes" id="UP000016088">
    <property type="component" value="Unassembled WGS sequence"/>
</dbReference>
<dbReference type="PRINTS" id="PR00747">
    <property type="entry name" value="GLYHDRLASE47"/>
</dbReference>
<dbReference type="OrthoDB" id="8118055at2759"/>
<dbReference type="InterPro" id="IPR012341">
    <property type="entry name" value="6hp_glycosidase-like_sf"/>
</dbReference>
<dbReference type="InterPro" id="IPR036026">
    <property type="entry name" value="Seven-hairpin_glycosidases"/>
</dbReference>
<keyword evidence="4" id="KW-0325">Glycoprotein</keyword>
<comment type="similarity">
    <text evidence="2 7">Belongs to the glycosyl hydrolase 47 family.</text>
</comment>
<evidence type="ECO:0000256" key="4">
    <source>
        <dbReference type="ARBA" id="ARBA00023180"/>
    </source>
</evidence>
<dbReference type="GO" id="GO:0016020">
    <property type="term" value="C:membrane"/>
    <property type="evidence" value="ECO:0007669"/>
    <property type="project" value="InterPro"/>
</dbReference>
<name>S9Q0T4_SCHOY</name>
<dbReference type="PANTHER" id="PTHR45679:SF5">
    <property type="entry name" value="ER DEGRADATION-ENHANCING ALPHA-MANNOSIDASE-LIKE PROTEIN 1"/>
    <property type="match status" value="1"/>
</dbReference>
<evidence type="ECO:0000256" key="5">
    <source>
        <dbReference type="PIRSR" id="PIRSR601382-1"/>
    </source>
</evidence>
<dbReference type="InterPro" id="IPR044674">
    <property type="entry name" value="EDEM1/2/3"/>
</dbReference>
<dbReference type="GO" id="GO:0097466">
    <property type="term" value="P:ubiquitin-dependent glycoprotein ERAD pathway"/>
    <property type="evidence" value="ECO:0007669"/>
    <property type="project" value="EnsemblFungi"/>
</dbReference>
<dbReference type="Gene3D" id="1.50.10.10">
    <property type="match status" value="1"/>
</dbReference>
<keyword evidence="6" id="KW-0479">Metal-binding</keyword>
<comment type="cofactor">
    <cofactor evidence="6">
        <name>Ca(2+)</name>
        <dbReference type="ChEBI" id="CHEBI:29108"/>
    </cofactor>
</comment>
<gene>
    <name evidence="9" type="ORF">SOCG_03020</name>
</gene>
<proteinExistence type="inferred from homology"/>
<dbReference type="eggNOG" id="KOG2429">
    <property type="taxonomic scope" value="Eukaryota"/>
</dbReference>
<evidence type="ECO:0000256" key="1">
    <source>
        <dbReference type="ARBA" id="ARBA00004240"/>
    </source>
</evidence>
<organism evidence="9 10">
    <name type="scientific">Schizosaccharomyces octosporus (strain yFS286)</name>
    <name type="common">Fission yeast</name>
    <name type="synonym">Octosporomyces octosporus</name>
    <dbReference type="NCBI Taxonomy" id="483514"/>
    <lineage>
        <taxon>Eukaryota</taxon>
        <taxon>Fungi</taxon>
        <taxon>Dikarya</taxon>
        <taxon>Ascomycota</taxon>
        <taxon>Taphrinomycotina</taxon>
        <taxon>Schizosaccharomycetes</taxon>
        <taxon>Schizosaccharomycetales</taxon>
        <taxon>Schizosaccharomycetaceae</taxon>
        <taxon>Schizosaccharomyces</taxon>
    </lineage>
</organism>
<dbReference type="OMA" id="INLMKGV"/>
<dbReference type="SUPFAM" id="SSF48225">
    <property type="entry name" value="Seven-hairpin glycosidases"/>
    <property type="match status" value="1"/>
</dbReference>
<dbReference type="EMBL" id="KE503206">
    <property type="protein sequence ID" value="EPX73802.1"/>
    <property type="molecule type" value="Genomic_DNA"/>
</dbReference>
<reference evidence="9 10" key="1">
    <citation type="journal article" date="2011" name="Science">
        <title>Comparative functional genomics of the fission yeasts.</title>
        <authorList>
            <person name="Rhind N."/>
            <person name="Chen Z."/>
            <person name="Yassour M."/>
            <person name="Thompson D.A."/>
            <person name="Haas B.J."/>
            <person name="Habib N."/>
            <person name="Wapinski I."/>
            <person name="Roy S."/>
            <person name="Lin M.F."/>
            <person name="Heiman D.I."/>
            <person name="Young S.K."/>
            <person name="Furuya K."/>
            <person name="Guo Y."/>
            <person name="Pidoux A."/>
            <person name="Chen H.M."/>
            <person name="Robbertse B."/>
            <person name="Goldberg J.M."/>
            <person name="Aoki K."/>
            <person name="Bayne E.H."/>
            <person name="Berlin A.M."/>
            <person name="Desjardins C.A."/>
            <person name="Dobbs E."/>
            <person name="Dukaj L."/>
            <person name="Fan L."/>
            <person name="FitzGerald M.G."/>
            <person name="French C."/>
            <person name="Gujja S."/>
            <person name="Hansen K."/>
            <person name="Keifenheim D."/>
            <person name="Levin J.Z."/>
            <person name="Mosher R.A."/>
            <person name="Mueller C.A."/>
            <person name="Pfiffner J."/>
            <person name="Priest M."/>
            <person name="Russ C."/>
            <person name="Smialowska A."/>
            <person name="Swoboda P."/>
            <person name="Sykes S.M."/>
            <person name="Vaughn M."/>
            <person name="Vengrova S."/>
            <person name="Yoder R."/>
            <person name="Zeng Q."/>
            <person name="Allshire R."/>
            <person name="Baulcombe D."/>
            <person name="Birren B.W."/>
            <person name="Brown W."/>
            <person name="Ekwall K."/>
            <person name="Kellis M."/>
            <person name="Leatherwood J."/>
            <person name="Levin H."/>
            <person name="Margalit H."/>
            <person name="Martienssen R."/>
            <person name="Nieduszynski C.A."/>
            <person name="Spatafora J.W."/>
            <person name="Friedman N."/>
            <person name="Dalgaard J.Z."/>
            <person name="Baumann P."/>
            <person name="Niki H."/>
            <person name="Regev A."/>
            <person name="Nusbaum C."/>
        </authorList>
    </citation>
    <scope>NUCLEOTIDE SEQUENCE [LARGE SCALE GENOMIC DNA]</scope>
    <source>
        <strain evidence="10">yFS286</strain>
    </source>
</reference>
<dbReference type="GO" id="GO:0005509">
    <property type="term" value="F:calcium ion binding"/>
    <property type="evidence" value="ECO:0007669"/>
    <property type="project" value="InterPro"/>
</dbReference>
<keyword evidence="6" id="KW-0106">Calcium</keyword>
<dbReference type="GO" id="GO:0004571">
    <property type="term" value="F:mannosyl-oligosaccharide 1,2-alpha-mannosidase activity"/>
    <property type="evidence" value="ECO:0007669"/>
    <property type="project" value="InterPro"/>
</dbReference>
<evidence type="ECO:0000256" key="8">
    <source>
        <dbReference type="SAM" id="SignalP"/>
    </source>
</evidence>
<feature type="signal peptide" evidence="8">
    <location>
        <begin position="1"/>
        <end position="22"/>
    </location>
</feature>
<evidence type="ECO:0000313" key="10">
    <source>
        <dbReference type="Proteomes" id="UP000016088"/>
    </source>
</evidence>
<dbReference type="Pfam" id="PF01532">
    <property type="entry name" value="Glyco_hydro_47"/>
    <property type="match status" value="1"/>
</dbReference>
<dbReference type="PANTHER" id="PTHR45679">
    <property type="entry name" value="ER DEGRADATION-ENHANCING ALPHA-MANNOSIDASE-LIKE PROTEIN 2"/>
    <property type="match status" value="1"/>
</dbReference>
<comment type="subcellular location">
    <subcellularLocation>
        <location evidence="1">Endoplasmic reticulum</location>
    </subcellularLocation>
</comment>
<feature type="active site" evidence="5">
    <location>
        <position position="268"/>
    </location>
</feature>
<feature type="chain" id="PRO_5004567716" description="alpha-1,2-Mannosidase" evidence="8">
    <location>
        <begin position="23"/>
        <end position="795"/>
    </location>
</feature>
<dbReference type="InterPro" id="IPR001382">
    <property type="entry name" value="Glyco_hydro_47"/>
</dbReference>
<keyword evidence="10" id="KW-1185">Reference proteome</keyword>
<evidence type="ECO:0000256" key="7">
    <source>
        <dbReference type="RuleBase" id="RU361193"/>
    </source>
</evidence>
<accession>S9Q0T4</accession>
<dbReference type="GO" id="GO:0044322">
    <property type="term" value="C:endoplasmic reticulum quality control compartment"/>
    <property type="evidence" value="ECO:0007669"/>
    <property type="project" value="GOC"/>
</dbReference>
<evidence type="ECO:0000256" key="2">
    <source>
        <dbReference type="ARBA" id="ARBA00007658"/>
    </source>
</evidence>
<dbReference type="AlphaFoldDB" id="S9Q0T4"/>
<evidence type="ECO:0000256" key="6">
    <source>
        <dbReference type="PIRSR" id="PIRSR601382-2"/>
    </source>
</evidence>
<feature type="active site" evidence="5">
    <location>
        <position position="382"/>
    </location>
</feature>
<dbReference type="GO" id="GO:1904380">
    <property type="term" value="P:endoplasmic reticulum mannose trimming"/>
    <property type="evidence" value="ECO:0007669"/>
    <property type="project" value="InterPro"/>
</dbReference>
<dbReference type="GO" id="GO:0005975">
    <property type="term" value="P:carbohydrate metabolic process"/>
    <property type="evidence" value="ECO:0007669"/>
    <property type="project" value="InterPro"/>
</dbReference>
<keyword evidence="3" id="KW-0256">Endoplasmic reticulum</keyword>
<dbReference type="GeneID" id="25031994"/>
<keyword evidence="7" id="KW-0378">Hydrolase</keyword>
<evidence type="ECO:0000256" key="3">
    <source>
        <dbReference type="ARBA" id="ARBA00022824"/>
    </source>
</evidence>
<feature type="binding site" evidence="6">
    <location>
        <position position="468"/>
    </location>
    <ligand>
        <name>Ca(2+)</name>
        <dbReference type="ChEBI" id="CHEBI:29108"/>
    </ligand>
</feature>
<dbReference type="VEuPathDB" id="FungiDB:SOCG_03020"/>
<dbReference type="HOGENOM" id="CLU_003818_2_1_1"/>
<feature type="active site" description="Proton donor" evidence="5">
    <location>
        <position position="128"/>
    </location>
</feature>
<sequence length="795" mass="90474">MLFLGFTKWILASLWLFQGILGYGIDANEALGLRNLTRELFYHGYSNYLDLAFPLDELAPLSCKGLGPDFKDSHNLGVNDVRGNYLLTLIDTIDTLVVLNDTEGFHEAVRKVIQHLTFETDTKVQLFEATIRILGGLLSGHVFASDPQYGFQLPGYNNELLTLATELGERLLIAFRTPTKIPFARINLMKGVSSKETNESCSAGASSLVLEFSMLSILSGNPEFRKAAENAFFAIWNRRSSIGLLGNSIDVMSGNWIYPVSGIGAGIDSFYEYAFKSYILLDDIRFLQVWEESLSNIRQYMSSTEDYYYQNVYASSGTTATYWVDSLGAYFPGLLVLAGELESAKKSHLYYFSIYMKYGQIPERFNFHTKTIELQGYPLRPEFAESTYYLYRATKDPFYLEVGKIILKNIEKNLRTSCGFASLDNLQTGVRSDRMESFFLSETLKYLYLLFDESNIFHSKFQDFLFTTEGHLLPINTLTHKAVNSYKRQHPGTCLLNPDENYAEPSFFSKIASREDFDYVFEMVESSHQHVVDGIIDPNGICARPRVADVVEILYGNVLLPPFKSTERSMNQIYVPTLIGNRIRLIKYIDNEYYRIFKIGNQRAGDNDTVYLTDPNYAMFMSLQTLHTPTVSAHLVSVNTKEEAYSEFLHVHEGTFEEPLQLPLAFLNTSLCNKLPFSLTPGVAYIAPTGDCSWLQQAKNAQKAGLLLLLDQDPRTNKTKLMQESPSSYFFGLIKPYVPPTIHLDSNQSFVLQWGNITVQKVQKDAPCYFQNSLIENFYVCETCFDERDYLINRN</sequence>
<dbReference type="EC" id="3.2.1.-" evidence="7"/>
<keyword evidence="7" id="KW-0326">Glycosidase</keyword>
<protein>
    <recommendedName>
        <fullName evidence="7">alpha-1,2-Mannosidase</fullName>
        <ecNumber evidence="7">3.2.1.-</ecNumber>
    </recommendedName>
</protein>